<evidence type="ECO:0000313" key="1">
    <source>
        <dbReference type="EMBL" id="ETN14563.1"/>
    </source>
</evidence>
<reference evidence="2" key="1">
    <citation type="submission" date="2011-12" db="EMBL/GenBank/DDBJ databases">
        <authorList>
            <consortium name="The Broad Institute Genome Sequencing Platform"/>
            <person name="Russ C."/>
            <person name="Tyler B."/>
            <person name="Panabieres F."/>
            <person name="Shan W."/>
            <person name="Tripathy S."/>
            <person name="Grunwald N."/>
            <person name="Machado M."/>
            <person name="Young S.K."/>
            <person name="Zeng Q."/>
            <person name="Gargeya S."/>
            <person name="Fitzgerald M."/>
            <person name="Haas B."/>
            <person name="Abouelleil A."/>
            <person name="Alvarado L."/>
            <person name="Arachchi H.M."/>
            <person name="Berlin A."/>
            <person name="Chapman S.B."/>
            <person name="Gearin G."/>
            <person name="Goldberg J."/>
            <person name="Griggs A."/>
            <person name="Gujja S."/>
            <person name="Hansen M."/>
            <person name="Heiman D."/>
            <person name="Howarth C."/>
            <person name="Larimer J."/>
            <person name="Lui A."/>
            <person name="MacDonald P.J.P."/>
            <person name="McCowen C."/>
            <person name="Montmayeur A."/>
            <person name="Murphy C."/>
            <person name="Neiman D."/>
            <person name="Pearson M."/>
            <person name="Priest M."/>
            <person name="Roberts A."/>
            <person name="Saif S."/>
            <person name="Shea T."/>
            <person name="Sisk P."/>
            <person name="Stolte C."/>
            <person name="Sykes S."/>
            <person name="Wortman J."/>
            <person name="Nusbaum C."/>
            <person name="Birren B."/>
        </authorList>
    </citation>
    <scope>NUCLEOTIDE SEQUENCE [LARGE SCALE GENOMIC DNA]</scope>
    <source>
        <strain evidence="2">INRA-310</strain>
    </source>
</reference>
<organism evidence="1 2">
    <name type="scientific">Phytophthora nicotianae (strain INRA-310)</name>
    <name type="common">Phytophthora parasitica</name>
    <dbReference type="NCBI Taxonomy" id="761204"/>
    <lineage>
        <taxon>Eukaryota</taxon>
        <taxon>Sar</taxon>
        <taxon>Stramenopiles</taxon>
        <taxon>Oomycota</taxon>
        <taxon>Peronosporomycetes</taxon>
        <taxon>Peronosporales</taxon>
        <taxon>Peronosporaceae</taxon>
        <taxon>Phytophthora</taxon>
    </lineage>
</organism>
<proteinExistence type="predicted"/>
<evidence type="ECO:0000313" key="2">
    <source>
        <dbReference type="Proteomes" id="UP000018817"/>
    </source>
</evidence>
<dbReference type="GeneID" id="20190751"/>
<dbReference type="AlphaFoldDB" id="W2QN56"/>
<dbReference type="EMBL" id="KI669572">
    <property type="protein sequence ID" value="ETN14563.1"/>
    <property type="molecule type" value="Genomic_DNA"/>
</dbReference>
<protein>
    <submittedName>
        <fullName evidence="1">Uncharacterized protein</fullName>
    </submittedName>
</protein>
<sequence>MLLLLARNNAKKVQKPIIARGFSCCARLDPLQQPQNLYPFINRHCIIEEVSGNPAGAAQTSLNKTTRQLVLLSPFAIQL</sequence>
<dbReference type="Proteomes" id="UP000018817">
    <property type="component" value="Unassembled WGS sequence"/>
</dbReference>
<name>W2QN56_PHYN3</name>
<dbReference type="RefSeq" id="XP_008900294.1">
    <property type="nucleotide sequence ID" value="XM_008902046.1"/>
</dbReference>
<reference evidence="1 2" key="2">
    <citation type="submission" date="2013-11" db="EMBL/GenBank/DDBJ databases">
        <title>The Genome Sequence of Phytophthora parasitica INRA-310.</title>
        <authorList>
            <consortium name="The Broad Institute Genomics Platform"/>
            <person name="Russ C."/>
            <person name="Tyler B."/>
            <person name="Panabieres F."/>
            <person name="Shan W."/>
            <person name="Tripathy S."/>
            <person name="Grunwald N."/>
            <person name="Machado M."/>
            <person name="Johnson C.S."/>
            <person name="Arredondo F."/>
            <person name="Hong C."/>
            <person name="Coffey M."/>
            <person name="Young S.K."/>
            <person name="Zeng Q."/>
            <person name="Gargeya S."/>
            <person name="Fitzgerald M."/>
            <person name="Abouelleil A."/>
            <person name="Alvarado L."/>
            <person name="Chapman S.B."/>
            <person name="Gainer-Dewar J."/>
            <person name="Goldberg J."/>
            <person name="Griggs A."/>
            <person name="Gujja S."/>
            <person name="Hansen M."/>
            <person name="Howarth C."/>
            <person name="Imamovic A."/>
            <person name="Ireland A."/>
            <person name="Larimer J."/>
            <person name="McCowan C."/>
            <person name="Murphy C."/>
            <person name="Pearson M."/>
            <person name="Poon T.W."/>
            <person name="Priest M."/>
            <person name="Roberts A."/>
            <person name="Saif S."/>
            <person name="Shea T."/>
            <person name="Sykes S."/>
            <person name="Wortman J."/>
            <person name="Nusbaum C."/>
            <person name="Birren B."/>
        </authorList>
    </citation>
    <scope>NUCLEOTIDE SEQUENCE [LARGE SCALE GENOMIC DNA]</scope>
    <source>
        <strain evidence="1 2">INRA-310</strain>
    </source>
</reference>
<accession>W2QN56</accession>
<gene>
    <name evidence="1" type="ORF">PPTG_22152</name>
</gene>
<dbReference type="VEuPathDB" id="FungiDB:PPTG_22152"/>